<evidence type="ECO:0000256" key="4">
    <source>
        <dbReference type="ARBA" id="ARBA00024032"/>
    </source>
</evidence>
<dbReference type="GO" id="GO:0017183">
    <property type="term" value="P:protein histidyl modification to diphthamide"/>
    <property type="evidence" value="ECO:0007669"/>
    <property type="project" value="UniProtKB-UniPathway"/>
</dbReference>
<dbReference type="PANTHER" id="PTHR21454">
    <property type="entry name" value="DPH3 HOMOLOG-RELATED"/>
    <property type="match status" value="1"/>
</dbReference>
<evidence type="ECO:0000256" key="8">
    <source>
        <dbReference type="ARBA" id="ARBA00048125"/>
    </source>
</evidence>
<evidence type="ECO:0000256" key="5">
    <source>
        <dbReference type="ARBA" id="ARBA00034128"/>
    </source>
</evidence>
<evidence type="ECO:0000313" key="12">
    <source>
        <dbReference type="Proteomes" id="UP000054279"/>
    </source>
</evidence>
<evidence type="ECO:0000259" key="10">
    <source>
        <dbReference type="PROSITE" id="PS51074"/>
    </source>
</evidence>
<feature type="region of interest" description="Disordered" evidence="9">
    <location>
        <begin position="62"/>
        <end position="118"/>
    </location>
</feature>
<organism evidence="11 12">
    <name type="scientific">Sphaerobolus stellatus (strain SS14)</name>
    <dbReference type="NCBI Taxonomy" id="990650"/>
    <lineage>
        <taxon>Eukaryota</taxon>
        <taxon>Fungi</taxon>
        <taxon>Dikarya</taxon>
        <taxon>Basidiomycota</taxon>
        <taxon>Agaricomycotina</taxon>
        <taxon>Agaricomycetes</taxon>
        <taxon>Phallomycetidae</taxon>
        <taxon>Geastrales</taxon>
        <taxon>Sphaerobolaceae</taxon>
        <taxon>Sphaerobolus</taxon>
    </lineage>
</organism>
<protein>
    <recommendedName>
        <fullName evidence="7">Diphthamide biosynthesis protein 3</fullName>
    </recommendedName>
</protein>
<feature type="compositionally biased region" description="Acidic residues" evidence="9">
    <location>
        <begin position="63"/>
        <end position="93"/>
    </location>
</feature>
<dbReference type="InterPro" id="IPR036671">
    <property type="entry name" value="DPH_MB_sf"/>
</dbReference>
<dbReference type="Proteomes" id="UP000054279">
    <property type="component" value="Unassembled WGS sequence"/>
</dbReference>
<comment type="catalytic activity">
    <reaction evidence="6">
        <text>[3Fe-4S](1+)-[protein] + Fe(2+)-[Dph3] = [3Fe-4S](0)-[protein] + Fe(3+)-[Dph3]</text>
        <dbReference type="Rhea" id="RHEA:71235"/>
        <dbReference type="Rhea" id="RHEA-COMP:17996"/>
        <dbReference type="Rhea" id="RHEA-COMP:17997"/>
        <dbReference type="Rhea" id="RHEA-COMP:18002"/>
        <dbReference type="Rhea" id="RHEA-COMP:18003"/>
        <dbReference type="ChEBI" id="CHEBI:29033"/>
        <dbReference type="ChEBI" id="CHEBI:29034"/>
        <dbReference type="ChEBI" id="CHEBI:33751"/>
        <dbReference type="ChEBI" id="CHEBI:47402"/>
        <dbReference type="ChEBI" id="CHEBI:83228"/>
    </reaction>
</comment>
<proteinExistence type="inferred from homology"/>
<gene>
    <name evidence="11" type="ORF">M422DRAFT_32307</name>
</gene>
<sequence length="118" mass="13597">MGAYYDEIEIEDMTWDAEKRVYHYPCPCGDRFEISKAQLREYEDIATCPSCSLVIRIVYDPLDFQDDDEDEEDDDAAEQEEEDEEEEDDDDSGDEKFEDALENLHISDTPQTPIAAAA</sequence>
<dbReference type="OrthoDB" id="66964at2759"/>
<accession>A0A0C9VPY1</accession>
<name>A0A0C9VPY1_SPHS4</name>
<feature type="domain" description="DPH-type MB" evidence="10">
    <location>
        <begin position="4"/>
        <end position="60"/>
    </location>
</feature>
<dbReference type="UniPathway" id="UPA00559"/>
<evidence type="ECO:0000313" key="11">
    <source>
        <dbReference type="EMBL" id="KIJ40255.1"/>
    </source>
</evidence>
<dbReference type="EMBL" id="KN837145">
    <property type="protein sequence ID" value="KIJ40255.1"/>
    <property type="molecule type" value="Genomic_DNA"/>
</dbReference>
<dbReference type="FunFam" id="3.10.660.10:FF:000001">
    <property type="entry name" value="Diphthamide biosynthesis 3"/>
    <property type="match status" value="1"/>
</dbReference>
<reference evidence="11 12" key="1">
    <citation type="submission" date="2014-06" db="EMBL/GenBank/DDBJ databases">
        <title>Evolutionary Origins and Diversification of the Mycorrhizal Mutualists.</title>
        <authorList>
            <consortium name="DOE Joint Genome Institute"/>
            <consortium name="Mycorrhizal Genomics Consortium"/>
            <person name="Kohler A."/>
            <person name="Kuo A."/>
            <person name="Nagy L.G."/>
            <person name="Floudas D."/>
            <person name="Copeland A."/>
            <person name="Barry K.W."/>
            <person name="Cichocki N."/>
            <person name="Veneault-Fourrey C."/>
            <person name="LaButti K."/>
            <person name="Lindquist E.A."/>
            <person name="Lipzen A."/>
            <person name="Lundell T."/>
            <person name="Morin E."/>
            <person name="Murat C."/>
            <person name="Riley R."/>
            <person name="Ohm R."/>
            <person name="Sun H."/>
            <person name="Tunlid A."/>
            <person name="Henrissat B."/>
            <person name="Grigoriev I.V."/>
            <person name="Hibbett D.S."/>
            <person name="Martin F."/>
        </authorList>
    </citation>
    <scope>NUCLEOTIDE SEQUENCE [LARGE SCALE GENOMIC DNA]</scope>
    <source>
        <strain evidence="11 12">SS14</strain>
    </source>
</reference>
<comment type="similarity">
    <text evidence="4">Belongs to the DPH3 family.</text>
</comment>
<dbReference type="AlphaFoldDB" id="A0A0C9VPY1"/>
<dbReference type="InterPro" id="IPR044248">
    <property type="entry name" value="DPH3/4-like"/>
</dbReference>
<evidence type="ECO:0000256" key="7">
    <source>
        <dbReference type="ARBA" id="ARBA00041070"/>
    </source>
</evidence>
<dbReference type="SUPFAM" id="SSF144217">
    <property type="entry name" value="CSL zinc finger"/>
    <property type="match status" value="1"/>
</dbReference>
<dbReference type="Gene3D" id="3.10.660.10">
    <property type="entry name" value="DPH Zinc finger"/>
    <property type="match status" value="1"/>
</dbReference>
<evidence type="ECO:0000256" key="9">
    <source>
        <dbReference type="SAM" id="MobiDB-lite"/>
    </source>
</evidence>
<comment type="pathway">
    <text evidence="1">Protein modification; peptidyl-diphthamide biosynthesis.</text>
</comment>
<dbReference type="HOGENOM" id="CLU_155991_1_0_1"/>
<dbReference type="GO" id="GO:0046872">
    <property type="term" value="F:metal ion binding"/>
    <property type="evidence" value="ECO:0007669"/>
    <property type="project" value="UniProtKB-KW"/>
</dbReference>
<evidence type="ECO:0000256" key="1">
    <source>
        <dbReference type="ARBA" id="ARBA00005156"/>
    </source>
</evidence>
<keyword evidence="2" id="KW-0479">Metal-binding</keyword>
<dbReference type="Pfam" id="PF05207">
    <property type="entry name" value="Zn_ribbon_CSL"/>
    <property type="match status" value="1"/>
</dbReference>
<dbReference type="InterPro" id="IPR007872">
    <property type="entry name" value="DPH_MB_dom"/>
</dbReference>
<comment type="catalytic activity">
    <reaction evidence="8">
        <text>2 [3Fe-4S](0)-[protein] + 2 Fe(2+)-[Dph3] + NADH = 2 [4Fe-4S](1+)-[protein] + 2 [Dph3] + NAD(+) + H(+)</text>
        <dbReference type="Rhea" id="RHEA:71239"/>
        <dbReference type="Rhea" id="RHEA-COMP:17997"/>
        <dbReference type="Rhea" id="RHEA-COMP:17998"/>
        <dbReference type="Rhea" id="RHEA-COMP:18001"/>
        <dbReference type="Rhea" id="RHEA-COMP:18002"/>
        <dbReference type="ChEBI" id="CHEBI:15378"/>
        <dbReference type="ChEBI" id="CHEBI:29033"/>
        <dbReference type="ChEBI" id="CHEBI:33723"/>
        <dbReference type="ChEBI" id="CHEBI:47402"/>
        <dbReference type="ChEBI" id="CHEBI:57540"/>
        <dbReference type="ChEBI" id="CHEBI:57945"/>
        <dbReference type="ChEBI" id="CHEBI:83228"/>
    </reaction>
</comment>
<comment type="subunit">
    <text evidence="5">Component of the 2-(3-amino-3-carboxypropyl)histidine synthase complex composed of DPH1, DPH2, DPH3 and a NADH-dependent reductase, predominantly CBR1.</text>
</comment>
<keyword evidence="3" id="KW-0408">Iron</keyword>
<evidence type="ECO:0000256" key="3">
    <source>
        <dbReference type="ARBA" id="ARBA00023004"/>
    </source>
</evidence>
<dbReference type="PROSITE" id="PS51074">
    <property type="entry name" value="DPH_MB"/>
    <property type="match status" value="1"/>
</dbReference>
<evidence type="ECO:0000256" key="6">
    <source>
        <dbReference type="ARBA" id="ARBA00036267"/>
    </source>
</evidence>
<evidence type="ECO:0000256" key="2">
    <source>
        <dbReference type="ARBA" id="ARBA00022723"/>
    </source>
</evidence>
<keyword evidence="12" id="KW-1185">Reference proteome</keyword>
<dbReference type="PANTHER" id="PTHR21454:SF31">
    <property type="entry name" value="DIPHTHAMIDE BIOSYNTHESIS PROTEIN 3"/>
    <property type="match status" value="1"/>
</dbReference>